<gene>
    <name evidence="2" type="ORF">GCM10010251_89020</name>
</gene>
<comment type="caution">
    <text evidence="2">The sequence shown here is derived from an EMBL/GenBank/DDBJ whole genome shotgun (WGS) entry which is preliminary data.</text>
</comment>
<dbReference type="RefSeq" id="WP_189943740.1">
    <property type="nucleotide sequence ID" value="NZ_BMSX01000036.1"/>
</dbReference>
<keyword evidence="1" id="KW-0732">Signal</keyword>
<dbReference type="Proteomes" id="UP000658320">
    <property type="component" value="Unassembled WGS sequence"/>
</dbReference>
<reference evidence="2" key="2">
    <citation type="submission" date="2020-09" db="EMBL/GenBank/DDBJ databases">
        <authorList>
            <person name="Sun Q."/>
            <person name="Ohkuma M."/>
        </authorList>
    </citation>
    <scope>NUCLEOTIDE SEQUENCE</scope>
    <source>
        <strain evidence="2">JCM 4346</strain>
    </source>
</reference>
<evidence type="ECO:0008006" key="4">
    <source>
        <dbReference type="Google" id="ProtNLM"/>
    </source>
</evidence>
<dbReference type="AlphaFoldDB" id="A0A918KZP1"/>
<feature type="signal peptide" evidence="1">
    <location>
        <begin position="1"/>
        <end position="27"/>
    </location>
</feature>
<organism evidence="2 3">
    <name type="scientific">Streptomyces aurantiogriseus</name>
    <dbReference type="NCBI Taxonomy" id="66870"/>
    <lineage>
        <taxon>Bacteria</taxon>
        <taxon>Bacillati</taxon>
        <taxon>Actinomycetota</taxon>
        <taxon>Actinomycetes</taxon>
        <taxon>Kitasatosporales</taxon>
        <taxon>Streptomycetaceae</taxon>
        <taxon>Streptomyces</taxon>
    </lineage>
</organism>
<evidence type="ECO:0000313" key="2">
    <source>
        <dbReference type="EMBL" id="GGR58474.1"/>
    </source>
</evidence>
<dbReference type="EMBL" id="BMSX01000036">
    <property type="protein sequence ID" value="GGR58474.1"/>
    <property type="molecule type" value="Genomic_DNA"/>
</dbReference>
<sequence length="158" mass="17170">MRGHTMRTAALLCAALGLTAAIGTASAAPRTSPPGTTAEQAGARQTAGAVLVDCLWHPQVRPDAFILACGDGNSRLASLKWDHWSADSARATGVNLLNDCKPYCAVGTFHSYPVVVRLDKPQTWEKEPQTQRYGRITLEYTGERPEQFAKVVSYPLWD</sequence>
<name>A0A918KZP1_9ACTN</name>
<feature type="chain" id="PRO_5036811643" description="Secreted protein" evidence="1">
    <location>
        <begin position="28"/>
        <end position="158"/>
    </location>
</feature>
<accession>A0A918KZP1</accession>
<proteinExistence type="predicted"/>
<protein>
    <recommendedName>
        <fullName evidence="4">Secreted protein</fullName>
    </recommendedName>
</protein>
<evidence type="ECO:0000256" key="1">
    <source>
        <dbReference type="SAM" id="SignalP"/>
    </source>
</evidence>
<reference evidence="2" key="1">
    <citation type="journal article" date="2014" name="Int. J. Syst. Evol. Microbiol.">
        <title>Complete genome sequence of Corynebacterium casei LMG S-19264T (=DSM 44701T), isolated from a smear-ripened cheese.</title>
        <authorList>
            <consortium name="US DOE Joint Genome Institute (JGI-PGF)"/>
            <person name="Walter F."/>
            <person name="Albersmeier A."/>
            <person name="Kalinowski J."/>
            <person name="Ruckert C."/>
        </authorList>
    </citation>
    <scope>NUCLEOTIDE SEQUENCE</scope>
    <source>
        <strain evidence="2">JCM 4346</strain>
    </source>
</reference>
<evidence type="ECO:0000313" key="3">
    <source>
        <dbReference type="Proteomes" id="UP000658320"/>
    </source>
</evidence>
<keyword evidence="3" id="KW-1185">Reference proteome</keyword>